<keyword evidence="2" id="KW-1185">Reference proteome</keyword>
<proteinExistence type="predicted"/>
<evidence type="ECO:0000313" key="2">
    <source>
        <dbReference type="Proteomes" id="UP000050795"/>
    </source>
</evidence>
<protein>
    <submittedName>
        <fullName evidence="3">Uncharacterized protein</fullName>
    </submittedName>
</protein>
<dbReference type="Proteomes" id="UP000050795">
    <property type="component" value="Unassembled WGS sequence"/>
</dbReference>
<feature type="signal peptide" evidence="1">
    <location>
        <begin position="1"/>
        <end position="19"/>
    </location>
</feature>
<reference evidence="3" key="2">
    <citation type="submission" date="2023-11" db="UniProtKB">
        <authorList>
            <consortium name="WormBaseParasite"/>
        </authorList>
    </citation>
    <scope>IDENTIFICATION</scope>
</reference>
<reference evidence="2" key="1">
    <citation type="submission" date="2022-06" db="EMBL/GenBank/DDBJ databases">
        <authorList>
            <person name="Berger JAMES D."/>
            <person name="Berger JAMES D."/>
        </authorList>
    </citation>
    <scope>NUCLEOTIDE SEQUENCE [LARGE SCALE GENOMIC DNA]</scope>
</reference>
<accession>A0AA85IWF5</accession>
<organism evidence="2 3">
    <name type="scientific">Trichobilharzia regenti</name>
    <name type="common">Nasal bird schistosome</name>
    <dbReference type="NCBI Taxonomy" id="157069"/>
    <lineage>
        <taxon>Eukaryota</taxon>
        <taxon>Metazoa</taxon>
        <taxon>Spiralia</taxon>
        <taxon>Lophotrochozoa</taxon>
        <taxon>Platyhelminthes</taxon>
        <taxon>Trematoda</taxon>
        <taxon>Digenea</taxon>
        <taxon>Strigeidida</taxon>
        <taxon>Schistosomatoidea</taxon>
        <taxon>Schistosomatidae</taxon>
        <taxon>Trichobilharzia</taxon>
    </lineage>
</organism>
<dbReference type="AlphaFoldDB" id="A0AA85IWF5"/>
<dbReference type="WBParaSite" id="TREG1_113010.2">
    <property type="protein sequence ID" value="TREG1_113010.2"/>
    <property type="gene ID" value="TREG1_113010"/>
</dbReference>
<evidence type="ECO:0000313" key="3">
    <source>
        <dbReference type="WBParaSite" id="TREG1_113010.2"/>
    </source>
</evidence>
<evidence type="ECO:0000256" key="1">
    <source>
        <dbReference type="SAM" id="SignalP"/>
    </source>
</evidence>
<name>A0AA85IWF5_TRIRE</name>
<feature type="chain" id="PRO_5041682483" evidence="1">
    <location>
        <begin position="20"/>
        <end position="197"/>
    </location>
</feature>
<keyword evidence="1" id="KW-0732">Signal</keyword>
<sequence length="197" mass="23069">MRYFLLFITSFILLHVQQSTQDDLLKLKVKKSYIERKLVRNAEHLVQNSANLVNLTKVIQDHIENINALLSPGGLSVDKYISCRRKQMEGQSGVKLMKSLVDIIVREEKYFGIITTDTHNMKQCFQDKAKSYEEMAKTYDRTACRRHDPNALRREIHQLTNQIRTLYYVIEAQTQSVFEKKLFMQISSELEKLIPAE</sequence>